<sequence>MAIRYAKFLGIMVHTVVPTLASSPGGGGREETGAESGATDMGFQSGDLMGDPLDESLVAEGLGDLDTLSNLGPASELFSLWESMYIFPQIT</sequence>
<dbReference type="EMBL" id="LN649229">
    <property type="protein sequence ID" value="CEI67412.1"/>
    <property type="molecule type" value="Genomic_DNA"/>
</dbReference>
<evidence type="ECO:0000256" key="2">
    <source>
        <dbReference type="SAM" id="SignalP"/>
    </source>
</evidence>
<feature type="region of interest" description="Disordered" evidence="1">
    <location>
        <begin position="19"/>
        <end position="45"/>
    </location>
</feature>
<feature type="signal peptide" evidence="2">
    <location>
        <begin position="1"/>
        <end position="21"/>
    </location>
</feature>
<dbReference type="Proteomes" id="UP000245910">
    <property type="component" value="Chromosome I"/>
</dbReference>
<name>A0A2L2T925_9HYPO</name>
<evidence type="ECO:0000313" key="3">
    <source>
        <dbReference type="EMBL" id="CEI67412.1"/>
    </source>
</evidence>
<reference evidence="4" key="1">
    <citation type="submission" date="2014-10" db="EMBL/GenBank/DDBJ databases">
        <authorList>
            <person name="King R."/>
        </authorList>
    </citation>
    <scope>NUCLEOTIDE SEQUENCE [LARGE SCALE GENOMIC DNA]</scope>
    <source>
        <strain evidence="4">A3/5</strain>
    </source>
</reference>
<accession>A0A2L2T925</accession>
<evidence type="ECO:0000256" key="1">
    <source>
        <dbReference type="SAM" id="MobiDB-lite"/>
    </source>
</evidence>
<organism evidence="3 4">
    <name type="scientific">Fusarium venenatum</name>
    <dbReference type="NCBI Taxonomy" id="56646"/>
    <lineage>
        <taxon>Eukaryota</taxon>
        <taxon>Fungi</taxon>
        <taxon>Dikarya</taxon>
        <taxon>Ascomycota</taxon>
        <taxon>Pezizomycotina</taxon>
        <taxon>Sordariomycetes</taxon>
        <taxon>Hypocreomycetidae</taxon>
        <taxon>Hypocreales</taxon>
        <taxon>Nectriaceae</taxon>
        <taxon>Fusarium</taxon>
    </lineage>
</organism>
<dbReference type="AlphaFoldDB" id="A0A2L2T925"/>
<keyword evidence="2" id="KW-0732">Signal</keyword>
<proteinExistence type="predicted"/>
<evidence type="ECO:0000313" key="4">
    <source>
        <dbReference type="Proteomes" id="UP000245910"/>
    </source>
</evidence>
<protein>
    <submittedName>
        <fullName evidence="3">Uncharacterized protein</fullName>
    </submittedName>
</protein>
<feature type="chain" id="PRO_5014869489" evidence="2">
    <location>
        <begin position="22"/>
        <end position="91"/>
    </location>
</feature>
<keyword evidence="4" id="KW-1185">Reference proteome</keyword>